<dbReference type="AlphaFoldDB" id="A0A1S8WY11"/>
<name>A0A1S8WY11_OPIVI</name>
<protein>
    <submittedName>
        <fullName evidence="1">Uncharacterized protein</fullName>
    </submittedName>
</protein>
<reference evidence="1 2" key="1">
    <citation type="submission" date="2015-03" db="EMBL/GenBank/DDBJ databases">
        <title>Draft genome of the nematode, Opisthorchis viverrini.</title>
        <authorList>
            <person name="Mitreva M."/>
        </authorList>
    </citation>
    <scope>NUCLEOTIDE SEQUENCE [LARGE SCALE GENOMIC DNA]</scope>
    <source>
        <strain evidence="1">Khon Kaen</strain>
    </source>
</reference>
<dbReference type="EMBL" id="KV893456">
    <property type="protein sequence ID" value="OON19274.1"/>
    <property type="molecule type" value="Genomic_DNA"/>
</dbReference>
<feature type="non-terminal residue" evidence="1">
    <location>
        <position position="47"/>
    </location>
</feature>
<evidence type="ECO:0000313" key="2">
    <source>
        <dbReference type="Proteomes" id="UP000243686"/>
    </source>
</evidence>
<dbReference type="Proteomes" id="UP000243686">
    <property type="component" value="Unassembled WGS sequence"/>
</dbReference>
<sequence>MLAWFVEDANIFHEQCFTLLFFGEFNVDNTWHVNKTQTLSTGGAGSQ</sequence>
<accession>A0A1S8WY11</accession>
<keyword evidence="2" id="KW-1185">Reference proteome</keyword>
<proteinExistence type="predicted"/>
<gene>
    <name evidence="1" type="ORF">X801_04859</name>
</gene>
<evidence type="ECO:0000313" key="1">
    <source>
        <dbReference type="EMBL" id="OON19274.1"/>
    </source>
</evidence>
<organism evidence="1 2">
    <name type="scientific">Opisthorchis viverrini</name>
    <name type="common">Southeast Asian liver fluke</name>
    <dbReference type="NCBI Taxonomy" id="6198"/>
    <lineage>
        <taxon>Eukaryota</taxon>
        <taxon>Metazoa</taxon>
        <taxon>Spiralia</taxon>
        <taxon>Lophotrochozoa</taxon>
        <taxon>Platyhelminthes</taxon>
        <taxon>Trematoda</taxon>
        <taxon>Digenea</taxon>
        <taxon>Opisthorchiida</taxon>
        <taxon>Opisthorchiata</taxon>
        <taxon>Opisthorchiidae</taxon>
        <taxon>Opisthorchis</taxon>
    </lineage>
</organism>